<dbReference type="PANTHER" id="PTHR42837:SF2">
    <property type="entry name" value="MEMBRANE METALLOPROTEASE ARASP2, CHLOROPLASTIC-RELATED"/>
    <property type="match status" value="1"/>
</dbReference>
<dbReference type="InterPro" id="IPR004387">
    <property type="entry name" value="Pept_M50_Zn"/>
</dbReference>
<evidence type="ECO:0000256" key="4">
    <source>
        <dbReference type="ARBA" id="ARBA00022692"/>
    </source>
</evidence>
<dbReference type="GO" id="GO:0016020">
    <property type="term" value="C:membrane"/>
    <property type="evidence" value="ECO:0007669"/>
    <property type="project" value="UniProtKB-SubCell"/>
</dbReference>
<dbReference type="Pfam" id="PF17820">
    <property type="entry name" value="PDZ_6"/>
    <property type="match status" value="1"/>
</dbReference>
<keyword evidence="8" id="KW-0482">Metalloprotease</keyword>
<feature type="transmembrane region" description="Helical" evidence="10">
    <location>
        <begin position="9"/>
        <end position="27"/>
    </location>
</feature>
<evidence type="ECO:0000256" key="3">
    <source>
        <dbReference type="ARBA" id="ARBA00022670"/>
    </source>
</evidence>
<dbReference type="InterPro" id="IPR041489">
    <property type="entry name" value="PDZ_6"/>
</dbReference>
<evidence type="ECO:0000256" key="2">
    <source>
        <dbReference type="ARBA" id="ARBA00004141"/>
    </source>
</evidence>
<keyword evidence="5" id="KW-0378">Hydrolase</keyword>
<dbReference type="EMBL" id="BARW01025132">
    <property type="protein sequence ID" value="GAJ05221.1"/>
    <property type="molecule type" value="Genomic_DNA"/>
</dbReference>
<dbReference type="InterPro" id="IPR001478">
    <property type="entry name" value="PDZ"/>
</dbReference>
<feature type="transmembrane region" description="Helical" evidence="10">
    <location>
        <begin position="188"/>
        <end position="208"/>
    </location>
</feature>
<dbReference type="Pfam" id="PF02163">
    <property type="entry name" value="Peptidase_M50"/>
    <property type="match status" value="1"/>
</dbReference>
<proteinExistence type="predicted"/>
<dbReference type="SUPFAM" id="SSF50156">
    <property type="entry name" value="PDZ domain-like"/>
    <property type="match status" value="1"/>
</dbReference>
<evidence type="ECO:0000256" key="7">
    <source>
        <dbReference type="ARBA" id="ARBA00022989"/>
    </source>
</evidence>
<dbReference type="InterPro" id="IPR036034">
    <property type="entry name" value="PDZ_sf"/>
</dbReference>
<evidence type="ECO:0000256" key="8">
    <source>
        <dbReference type="ARBA" id="ARBA00023049"/>
    </source>
</evidence>
<dbReference type="SMART" id="SM00228">
    <property type="entry name" value="PDZ"/>
    <property type="match status" value="1"/>
</dbReference>
<protein>
    <recommendedName>
        <fullName evidence="11">PDZ domain-containing protein</fullName>
    </recommendedName>
</protein>
<comment type="subcellular location">
    <subcellularLocation>
        <location evidence="2">Membrane</location>
        <topology evidence="2">Multi-pass membrane protein</topology>
    </subcellularLocation>
</comment>
<keyword evidence="4 10" id="KW-0812">Transmembrane</keyword>
<keyword evidence="9 10" id="KW-0472">Membrane</keyword>
<feature type="domain" description="PDZ" evidence="11">
    <location>
        <begin position="33"/>
        <end position="100"/>
    </location>
</feature>
<keyword evidence="6" id="KW-0862">Zinc</keyword>
<dbReference type="AlphaFoldDB" id="X1UZ97"/>
<dbReference type="GO" id="GO:0006508">
    <property type="term" value="P:proteolysis"/>
    <property type="evidence" value="ECO:0007669"/>
    <property type="project" value="UniProtKB-KW"/>
</dbReference>
<feature type="non-terminal residue" evidence="12">
    <location>
        <position position="1"/>
    </location>
</feature>
<sequence length="262" mass="28005">AAKSRGTRAAVYVAGTIMNLVLAAVLYSATFTVGALVTVEGPGAGIYYIAPRSPADMAGLRPGDTIVSVDSQMVEDVQHAVELIKAKIGQPTDIVIRRDGKLLPPVMASPRLNPPPGEGALGVALDLPLARKSYPLWEAVPRGIRATYNALAGVFWGIRAALRRELPLQITGVIGIYNMTTKVAKTGLVQLLEFTAWLSINLFLVNLLPLPALDGGRLVFVLLEWVRGGRKIAPEKQGLVHAVGMIVLLSLMAVLTVVDYLR</sequence>
<feature type="transmembrane region" description="Helical" evidence="10">
    <location>
        <begin position="239"/>
        <end position="261"/>
    </location>
</feature>
<reference evidence="12" key="1">
    <citation type="journal article" date="2014" name="Front. Microbiol.">
        <title>High frequency of phylogenetically diverse reductive dehalogenase-homologous genes in deep subseafloor sedimentary metagenomes.</title>
        <authorList>
            <person name="Kawai M."/>
            <person name="Futagami T."/>
            <person name="Toyoda A."/>
            <person name="Takaki Y."/>
            <person name="Nishi S."/>
            <person name="Hori S."/>
            <person name="Arai W."/>
            <person name="Tsubouchi T."/>
            <person name="Morono Y."/>
            <person name="Uchiyama I."/>
            <person name="Ito T."/>
            <person name="Fujiyama A."/>
            <person name="Inagaki F."/>
            <person name="Takami H."/>
        </authorList>
    </citation>
    <scope>NUCLEOTIDE SEQUENCE</scope>
    <source>
        <strain evidence="12">Expedition CK06-06</strain>
    </source>
</reference>
<name>X1UZ97_9ZZZZ</name>
<gene>
    <name evidence="12" type="ORF">S12H4_41268</name>
</gene>
<keyword evidence="3" id="KW-0645">Protease</keyword>
<evidence type="ECO:0000313" key="12">
    <source>
        <dbReference type="EMBL" id="GAJ05221.1"/>
    </source>
</evidence>
<keyword evidence="7 10" id="KW-1133">Transmembrane helix</keyword>
<dbReference type="Gene3D" id="2.30.42.10">
    <property type="match status" value="1"/>
</dbReference>
<evidence type="ECO:0000256" key="1">
    <source>
        <dbReference type="ARBA" id="ARBA00001947"/>
    </source>
</evidence>
<evidence type="ECO:0000256" key="9">
    <source>
        <dbReference type="ARBA" id="ARBA00023136"/>
    </source>
</evidence>
<organism evidence="12">
    <name type="scientific">marine sediment metagenome</name>
    <dbReference type="NCBI Taxonomy" id="412755"/>
    <lineage>
        <taxon>unclassified sequences</taxon>
        <taxon>metagenomes</taxon>
        <taxon>ecological metagenomes</taxon>
    </lineage>
</organism>
<accession>X1UZ97</accession>
<evidence type="ECO:0000259" key="11">
    <source>
        <dbReference type="SMART" id="SM00228"/>
    </source>
</evidence>
<dbReference type="PANTHER" id="PTHR42837">
    <property type="entry name" value="REGULATOR OF SIGMA-E PROTEASE RSEP"/>
    <property type="match status" value="1"/>
</dbReference>
<evidence type="ECO:0000256" key="6">
    <source>
        <dbReference type="ARBA" id="ARBA00022833"/>
    </source>
</evidence>
<dbReference type="GO" id="GO:0004222">
    <property type="term" value="F:metalloendopeptidase activity"/>
    <property type="evidence" value="ECO:0007669"/>
    <property type="project" value="InterPro"/>
</dbReference>
<comment type="caution">
    <text evidence="12">The sequence shown here is derived from an EMBL/GenBank/DDBJ whole genome shotgun (WGS) entry which is preliminary data.</text>
</comment>
<feature type="non-terminal residue" evidence="12">
    <location>
        <position position="262"/>
    </location>
</feature>
<dbReference type="InterPro" id="IPR008915">
    <property type="entry name" value="Peptidase_M50"/>
</dbReference>
<comment type="cofactor">
    <cofactor evidence="1">
        <name>Zn(2+)</name>
        <dbReference type="ChEBI" id="CHEBI:29105"/>
    </cofactor>
</comment>
<evidence type="ECO:0000256" key="10">
    <source>
        <dbReference type="SAM" id="Phobius"/>
    </source>
</evidence>
<evidence type="ECO:0000256" key="5">
    <source>
        <dbReference type="ARBA" id="ARBA00022801"/>
    </source>
</evidence>